<keyword evidence="4" id="KW-0862">Zinc</keyword>
<dbReference type="CDD" id="cd02667">
    <property type="entry name" value="Peptidase_C19K"/>
    <property type="match status" value="1"/>
</dbReference>
<feature type="compositionally biased region" description="Basic and acidic residues" evidence="7">
    <location>
        <begin position="404"/>
        <end position="414"/>
    </location>
</feature>
<comment type="similarity">
    <text evidence="1 6">Belongs to the peptidase C19 family.</text>
</comment>
<dbReference type="InterPro" id="IPR001607">
    <property type="entry name" value="Znf_UBP"/>
</dbReference>
<evidence type="ECO:0000313" key="10">
    <source>
        <dbReference type="EMBL" id="KAK9887913.1"/>
    </source>
</evidence>
<gene>
    <name evidence="10" type="ORF">WA026_000216</name>
</gene>
<dbReference type="Gene3D" id="3.30.40.10">
    <property type="entry name" value="Zinc/RING finger domain, C3HC4 (zinc finger)"/>
    <property type="match status" value="1"/>
</dbReference>
<dbReference type="GO" id="GO:0005634">
    <property type="term" value="C:nucleus"/>
    <property type="evidence" value="ECO:0007669"/>
    <property type="project" value="TreeGrafter"/>
</dbReference>
<keyword evidence="2" id="KW-0479">Metal-binding</keyword>
<dbReference type="InterPro" id="IPR050164">
    <property type="entry name" value="Peptidase_C19"/>
</dbReference>
<feature type="region of interest" description="Disordered" evidence="7">
    <location>
        <begin position="403"/>
        <end position="567"/>
    </location>
</feature>
<keyword evidence="3 5" id="KW-0863">Zinc-finger</keyword>
<dbReference type="InterPro" id="IPR028889">
    <property type="entry name" value="USP"/>
</dbReference>
<reference evidence="10 11" key="1">
    <citation type="submission" date="2023-03" db="EMBL/GenBank/DDBJ databases">
        <title>Genome insight into feeding habits of ladybird beetles.</title>
        <authorList>
            <person name="Li H.-S."/>
            <person name="Huang Y.-H."/>
            <person name="Pang H."/>
        </authorList>
    </citation>
    <scope>NUCLEOTIDE SEQUENCE [LARGE SCALE GENOMIC DNA]</scope>
    <source>
        <strain evidence="10">SYSU_2023b</strain>
        <tissue evidence="10">Whole body</tissue>
    </source>
</reference>
<keyword evidence="6" id="KW-0378">Hydrolase</keyword>
<keyword evidence="6" id="KW-0833">Ubl conjugation pathway</keyword>
<feature type="compositionally biased region" description="Polar residues" evidence="7">
    <location>
        <begin position="547"/>
        <end position="563"/>
    </location>
</feature>
<dbReference type="InterPro" id="IPR013083">
    <property type="entry name" value="Znf_RING/FYVE/PHD"/>
</dbReference>
<protein>
    <recommendedName>
        <fullName evidence="6">Ubiquitin carboxyl-terminal hydrolase</fullName>
        <ecNumber evidence="6">3.4.19.12</ecNumber>
    </recommendedName>
</protein>
<evidence type="ECO:0000259" key="8">
    <source>
        <dbReference type="PROSITE" id="PS50235"/>
    </source>
</evidence>
<keyword evidence="6" id="KW-0645">Protease</keyword>
<accession>A0AAW1V532</accession>
<dbReference type="PROSITE" id="PS50235">
    <property type="entry name" value="USP_3"/>
    <property type="match status" value="1"/>
</dbReference>
<dbReference type="PROSITE" id="PS50271">
    <property type="entry name" value="ZF_UBP"/>
    <property type="match status" value="1"/>
</dbReference>
<dbReference type="SUPFAM" id="SSF57850">
    <property type="entry name" value="RING/U-box"/>
    <property type="match status" value="1"/>
</dbReference>
<evidence type="ECO:0000256" key="3">
    <source>
        <dbReference type="ARBA" id="ARBA00022771"/>
    </source>
</evidence>
<comment type="catalytic activity">
    <reaction evidence="6">
        <text>Thiol-dependent hydrolysis of ester, thioester, amide, peptide and isopeptide bonds formed by the C-terminal Gly of ubiquitin (a 76-residue protein attached to proteins as an intracellular targeting signal).</text>
        <dbReference type="EC" id="3.4.19.12"/>
    </reaction>
</comment>
<feature type="compositionally biased region" description="Basic residues" evidence="7">
    <location>
        <begin position="415"/>
        <end position="436"/>
    </location>
</feature>
<dbReference type="EC" id="3.4.19.12" evidence="6"/>
<dbReference type="Gene3D" id="3.90.70.10">
    <property type="entry name" value="Cysteine proteinases"/>
    <property type="match status" value="2"/>
</dbReference>
<name>A0AAW1V532_9CUCU</name>
<evidence type="ECO:0000313" key="11">
    <source>
        <dbReference type="Proteomes" id="UP001431783"/>
    </source>
</evidence>
<dbReference type="AlphaFoldDB" id="A0AAW1V532"/>
<dbReference type="GO" id="GO:0016579">
    <property type="term" value="P:protein deubiquitination"/>
    <property type="evidence" value="ECO:0007669"/>
    <property type="project" value="InterPro"/>
</dbReference>
<evidence type="ECO:0000256" key="6">
    <source>
        <dbReference type="RuleBase" id="RU366025"/>
    </source>
</evidence>
<feature type="compositionally biased region" description="Polar residues" evidence="7">
    <location>
        <begin position="490"/>
        <end position="509"/>
    </location>
</feature>
<dbReference type="PROSITE" id="PS00973">
    <property type="entry name" value="USP_2"/>
    <property type="match status" value="1"/>
</dbReference>
<feature type="compositionally biased region" description="Acidic residues" evidence="7">
    <location>
        <begin position="459"/>
        <end position="469"/>
    </location>
</feature>
<feature type="domain" description="USP" evidence="8">
    <location>
        <begin position="190"/>
        <end position="855"/>
    </location>
</feature>
<feature type="domain" description="UBP-type" evidence="9">
    <location>
        <begin position="22"/>
        <end position="147"/>
    </location>
</feature>
<dbReference type="Proteomes" id="UP001431783">
    <property type="component" value="Unassembled WGS sequence"/>
</dbReference>
<evidence type="ECO:0000256" key="5">
    <source>
        <dbReference type="PROSITE-ProRule" id="PRU00502"/>
    </source>
</evidence>
<sequence>MNKKKHQGDPKDDDSTESCDENQNKMVECIHINKSVDFLRIKKSLFKTGFLKDCEECKKSPTPQEDTDMEIEFDISLWMCLKCGNQACGRAKNKHALKHYETPHSDQHSLCVNTTVWSVWCYECNEEINITCKKKLLEAVEYLKKHFDSANNKAALGNSEMYKQIIPLPEPTMSVNKPYPSSLGGLPRARGLTNLGNTCFFNSVMQCLGQTPYLLELLQEGAEYGQKIMLPGGIMNPADKDSPVLGPIEAELGKWRALNNVLADTLAELQSGRAEVYNPRMLLVRLTNRMPQFGGGDQHDAHELLRHLLEAVREEDIKRYQAVILESKGLRDADPATVSDQNKKIVKFYAQQAEALLPTEQVFRGVLVSTLQCQECSHTSHRDEYFLDLSLPVSEKQVPPILRRKADEIEDKPSKHQIKKEKRAERKKNKKQKSHKNLINSVDNTLIYMDTSMEKSDSESDADVEDNVEDSNPVRSQTADDVTTKGMESGYNSDKMYTNSSPDSNNRSGSPDIIVDDSGVPSPAVGAINASSSSLSRMLSNSPSSSETNYADTGSPLCGNNSPIEDDMQDEIERPESRLSFRNNRSTDLKVDLEKLILNDGDSNKVNFLCNENNPSNTKYDYCLNEQDEKMEDDEEVDDANMWTSTFSAKYQCEEGECSVQSCLNQFTTWELLNGYNKVACDLCTKRHGGPEKKTQYNNATKQLLIYNPPAVLILHLKRFQVFRLRSAKVSKYVKFPTTLDIGSFCSKRTRNLPTFNEGQTKILYSLYGVVEHGGSIHGGHYVSYVKVRPQLDKNNYRWNFLPRNQANKIENICPSGEPEIPIGKWYYISDSFVSEVTEAKVLDAQAYLLFYERIL</sequence>
<dbReference type="InterPro" id="IPR018200">
    <property type="entry name" value="USP_CS"/>
</dbReference>
<evidence type="ECO:0000256" key="2">
    <source>
        <dbReference type="ARBA" id="ARBA00022723"/>
    </source>
</evidence>
<feature type="compositionally biased region" description="Low complexity" evidence="7">
    <location>
        <begin position="531"/>
        <end position="546"/>
    </location>
</feature>
<dbReference type="Pfam" id="PF00443">
    <property type="entry name" value="UCH"/>
    <property type="match status" value="1"/>
</dbReference>
<dbReference type="GO" id="GO:0004843">
    <property type="term" value="F:cysteine-type deubiquitinase activity"/>
    <property type="evidence" value="ECO:0007669"/>
    <property type="project" value="UniProtKB-UniRule"/>
</dbReference>
<comment type="caution">
    <text evidence="10">The sequence shown here is derived from an EMBL/GenBank/DDBJ whole genome shotgun (WGS) entry which is preliminary data.</text>
</comment>
<dbReference type="GO" id="GO:0008270">
    <property type="term" value="F:zinc ion binding"/>
    <property type="evidence" value="ECO:0007669"/>
    <property type="project" value="UniProtKB-KW"/>
</dbReference>
<dbReference type="PANTHER" id="PTHR24006:SF781">
    <property type="entry name" value="LD34905P"/>
    <property type="match status" value="1"/>
</dbReference>
<dbReference type="GO" id="GO:0005829">
    <property type="term" value="C:cytosol"/>
    <property type="evidence" value="ECO:0007669"/>
    <property type="project" value="TreeGrafter"/>
</dbReference>
<keyword evidence="6" id="KW-0788">Thiol protease</keyword>
<evidence type="ECO:0000256" key="1">
    <source>
        <dbReference type="ARBA" id="ARBA00009085"/>
    </source>
</evidence>
<evidence type="ECO:0000256" key="4">
    <source>
        <dbReference type="ARBA" id="ARBA00022833"/>
    </source>
</evidence>
<evidence type="ECO:0000259" key="9">
    <source>
        <dbReference type="PROSITE" id="PS50271"/>
    </source>
</evidence>
<dbReference type="SMART" id="SM00290">
    <property type="entry name" value="ZnF_UBP"/>
    <property type="match status" value="1"/>
</dbReference>
<dbReference type="GO" id="GO:0006508">
    <property type="term" value="P:proteolysis"/>
    <property type="evidence" value="ECO:0007669"/>
    <property type="project" value="UniProtKB-KW"/>
</dbReference>
<dbReference type="SUPFAM" id="SSF54001">
    <property type="entry name" value="Cysteine proteinases"/>
    <property type="match status" value="1"/>
</dbReference>
<dbReference type="PANTHER" id="PTHR24006">
    <property type="entry name" value="UBIQUITIN CARBOXYL-TERMINAL HYDROLASE"/>
    <property type="match status" value="1"/>
</dbReference>
<dbReference type="EMBL" id="JARQZJ010000121">
    <property type="protein sequence ID" value="KAK9887913.1"/>
    <property type="molecule type" value="Genomic_DNA"/>
</dbReference>
<evidence type="ECO:0000256" key="7">
    <source>
        <dbReference type="SAM" id="MobiDB-lite"/>
    </source>
</evidence>
<dbReference type="Pfam" id="PF02148">
    <property type="entry name" value="zf-UBP"/>
    <property type="match status" value="1"/>
</dbReference>
<keyword evidence="11" id="KW-1185">Reference proteome</keyword>
<dbReference type="PROSITE" id="PS00972">
    <property type="entry name" value="USP_1"/>
    <property type="match status" value="1"/>
</dbReference>
<proteinExistence type="inferred from homology"/>
<organism evidence="10 11">
    <name type="scientific">Henosepilachna vigintioctopunctata</name>
    <dbReference type="NCBI Taxonomy" id="420089"/>
    <lineage>
        <taxon>Eukaryota</taxon>
        <taxon>Metazoa</taxon>
        <taxon>Ecdysozoa</taxon>
        <taxon>Arthropoda</taxon>
        <taxon>Hexapoda</taxon>
        <taxon>Insecta</taxon>
        <taxon>Pterygota</taxon>
        <taxon>Neoptera</taxon>
        <taxon>Endopterygota</taxon>
        <taxon>Coleoptera</taxon>
        <taxon>Polyphaga</taxon>
        <taxon>Cucujiformia</taxon>
        <taxon>Coccinelloidea</taxon>
        <taxon>Coccinellidae</taxon>
        <taxon>Epilachninae</taxon>
        <taxon>Epilachnini</taxon>
        <taxon>Henosepilachna</taxon>
    </lineage>
</organism>
<dbReference type="InterPro" id="IPR038765">
    <property type="entry name" value="Papain-like_cys_pep_sf"/>
</dbReference>
<dbReference type="InterPro" id="IPR001394">
    <property type="entry name" value="Peptidase_C19_UCH"/>
</dbReference>